<comment type="function">
    <text evidence="5">Small GTPase required for proper nuclear import of RNA polymerase II (RNAPII). May act at an RNAP assembly step prior to nuclear import.</text>
</comment>
<dbReference type="HOGENOM" id="CLU_037460_1_0_1"/>
<evidence type="ECO:0000256" key="1">
    <source>
        <dbReference type="ARBA" id="ARBA00005290"/>
    </source>
</evidence>
<feature type="compositionally biased region" description="Basic and acidic residues" evidence="6">
    <location>
        <begin position="418"/>
        <end position="427"/>
    </location>
</feature>
<dbReference type="Gramene" id="CME085CT">
    <property type="protein sequence ID" value="CME085CT"/>
    <property type="gene ID" value="CME085C"/>
</dbReference>
<dbReference type="GO" id="GO:0005525">
    <property type="term" value="F:GTP binding"/>
    <property type="evidence" value="ECO:0007669"/>
    <property type="project" value="UniProtKB-KW"/>
</dbReference>
<comment type="similarity">
    <text evidence="1 5">Belongs to the GPN-loop GTPase family.</text>
</comment>
<evidence type="ECO:0000313" key="8">
    <source>
        <dbReference type="Proteomes" id="UP000007014"/>
    </source>
</evidence>
<name>M1V4F4_CYAM1</name>
<dbReference type="KEGG" id="cme:CYME_CME085C"/>
<dbReference type="OrthoDB" id="243313at2759"/>
<keyword evidence="4 5" id="KW-0342">GTP-binding</keyword>
<dbReference type="GO" id="GO:0003924">
    <property type="term" value="F:GTPase activity"/>
    <property type="evidence" value="ECO:0007669"/>
    <property type="project" value="InterPro"/>
</dbReference>
<feature type="compositionally biased region" description="Polar residues" evidence="6">
    <location>
        <begin position="372"/>
        <end position="386"/>
    </location>
</feature>
<feature type="compositionally biased region" description="Basic and acidic residues" evidence="6">
    <location>
        <begin position="348"/>
        <end position="360"/>
    </location>
</feature>
<dbReference type="Proteomes" id="UP000007014">
    <property type="component" value="Chromosome 5"/>
</dbReference>
<dbReference type="GO" id="GO:0005634">
    <property type="term" value="C:nucleus"/>
    <property type="evidence" value="ECO:0007669"/>
    <property type="project" value="UniProtKB-SubCell"/>
</dbReference>
<dbReference type="RefSeq" id="XP_005535596.1">
    <property type="nucleotide sequence ID" value="XM_005535539.1"/>
</dbReference>
<dbReference type="STRING" id="280699.M1V4F4"/>
<reference evidence="7 8" key="2">
    <citation type="journal article" date="2007" name="BMC Biol.">
        <title>A 100%-complete sequence reveals unusually simple genomic features in the hot-spring red alga Cyanidioschyzon merolae.</title>
        <authorList>
            <person name="Nozaki H."/>
            <person name="Takano H."/>
            <person name="Misumi O."/>
            <person name="Terasawa K."/>
            <person name="Matsuzaki M."/>
            <person name="Maruyama S."/>
            <person name="Nishida K."/>
            <person name="Yagisawa F."/>
            <person name="Yoshida Y."/>
            <person name="Fujiwara T."/>
            <person name="Takio S."/>
            <person name="Tamura K."/>
            <person name="Chung S.J."/>
            <person name="Nakamura S."/>
            <person name="Kuroiwa H."/>
            <person name="Tanaka K."/>
            <person name="Sato N."/>
            <person name="Kuroiwa T."/>
        </authorList>
    </citation>
    <scope>NUCLEOTIDE SEQUENCE [LARGE SCALE GENOMIC DNA]</scope>
    <source>
        <strain evidence="7 8">10D</strain>
    </source>
</reference>
<proteinExistence type="inferred from homology"/>
<evidence type="ECO:0000256" key="2">
    <source>
        <dbReference type="ARBA" id="ARBA00022741"/>
    </source>
</evidence>
<dbReference type="CDD" id="cd17870">
    <property type="entry name" value="GPN1"/>
    <property type="match status" value="1"/>
</dbReference>
<accession>M1V4F4</accession>
<protein>
    <recommendedName>
        <fullName evidence="5">GPN-loop GTPase</fullName>
        <ecNumber evidence="5">3.6.5.-</ecNumber>
    </recommendedName>
</protein>
<dbReference type="EMBL" id="AP006487">
    <property type="protein sequence ID" value="BAM79310.1"/>
    <property type="molecule type" value="Genomic_DNA"/>
</dbReference>
<keyword evidence="2 5" id="KW-0547">Nucleotide-binding</keyword>
<evidence type="ECO:0000256" key="4">
    <source>
        <dbReference type="ARBA" id="ARBA00023134"/>
    </source>
</evidence>
<dbReference type="SUPFAM" id="SSF52540">
    <property type="entry name" value="P-loop containing nucleoside triphosphate hydrolases"/>
    <property type="match status" value="1"/>
</dbReference>
<organism evidence="7 8">
    <name type="scientific">Cyanidioschyzon merolae (strain NIES-3377 / 10D)</name>
    <name type="common">Unicellular red alga</name>
    <dbReference type="NCBI Taxonomy" id="280699"/>
    <lineage>
        <taxon>Eukaryota</taxon>
        <taxon>Rhodophyta</taxon>
        <taxon>Bangiophyceae</taxon>
        <taxon>Cyanidiales</taxon>
        <taxon>Cyanidiaceae</taxon>
        <taxon>Cyanidioschyzon</taxon>
    </lineage>
</organism>
<dbReference type="eggNOG" id="KOG1532">
    <property type="taxonomic scope" value="Eukaryota"/>
</dbReference>
<evidence type="ECO:0000256" key="5">
    <source>
        <dbReference type="RuleBase" id="RU365059"/>
    </source>
</evidence>
<feature type="region of interest" description="Disordered" evidence="6">
    <location>
        <begin position="341"/>
        <end position="434"/>
    </location>
</feature>
<keyword evidence="3 5" id="KW-0378">Hydrolase</keyword>
<evidence type="ECO:0000313" key="7">
    <source>
        <dbReference type="EMBL" id="BAM79310.1"/>
    </source>
</evidence>
<dbReference type="EC" id="3.6.5.-" evidence="5"/>
<evidence type="ECO:0000256" key="6">
    <source>
        <dbReference type="SAM" id="MobiDB-lite"/>
    </source>
</evidence>
<reference evidence="7 8" key="1">
    <citation type="journal article" date="2004" name="Nature">
        <title>Genome sequence of the ultrasmall unicellular red alga Cyanidioschyzon merolae 10D.</title>
        <authorList>
            <person name="Matsuzaki M."/>
            <person name="Misumi O."/>
            <person name="Shin-i T."/>
            <person name="Maruyama S."/>
            <person name="Takahara M."/>
            <person name="Miyagishima S."/>
            <person name="Mori T."/>
            <person name="Nishida K."/>
            <person name="Yagisawa F."/>
            <person name="Nishida K."/>
            <person name="Yoshida Y."/>
            <person name="Nishimura Y."/>
            <person name="Nakao S."/>
            <person name="Kobayashi T."/>
            <person name="Momoyama Y."/>
            <person name="Higashiyama T."/>
            <person name="Minoda A."/>
            <person name="Sano M."/>
            <person name="Nomoto H."/>
            <person name="Oishi K."/>
            <person name="Hayashi H."/>
            <person name="Ohta F."/>
            <person name="Nishizaka S."/>
            <person name="Haga S."/>
            <person name="Miura S."/>
            <person name="Morishita T."/>
            <person name="Kabeya Y."/>
            <person name="Terasawa K."/>
            <person name="Suzuki Y."/>
            <person name="Ishii Y."/>
            <person name="Asakawa S."/>
            <person name="Takano H."/>
            <person name="Ohta N."/>
            <person name="Kuroiwa H."/>
            <person name="Tanaka K."/>
            <person name="Shimizu N."/>
            <person name="Sugano S."/>
            <person name="Sato N."/>
            <person name="Nozaki H."/>
            <person name="Ogasawara N."/>
            <person name="Kohara Y."/>
            <person name="Kuroiwa T."/>
        </authorList>
    </citation>
    <scope>NUCLEOTIDE SEQUENCE [LARGE SCALE GENOMIC DNA]</scope>
    <source>
        <strain evidence="7 8">10D</strain>
    </source>
</reference>
<evidence type="ECO:0000256" key="3">
    <source>
        <dbReference type="ARBA" id="ARBA00022801"/>
    </source>
</evidence>
<keyword evidence="8" id="KW-1185">Reference proteome</keyword>
<dbReference type="GO" id="GO:0005737">
    <property type="term" value="C:cytoplasm"/>
    <property type="evidence" value="ECO:0007669"/>
    <property type="project" value="UniProtKB-SubCell"/>
</dbReference>
<dbReference type="PANTHER" id="PTHR21231">
    <property type="entry name" value="XPA-BINDING PROTEIN 1-RELATED"/>
    <property type="match status" value="1"/>
</dbReference>
<dbReference type="InterPro" id="IPR027417">
    <property type="entry name" value="P-loop_NTPase"/>
</dbReference>
<comment type="subunit">
    <text evidence="5">Binds to RNA polymerase II.</text>
</comment>
<comment type="subcellular location">
    <subcellularLocation>
        <location evidence="5">Cytoplasm</location>
    </subcellularLocation>
    <subcellularLocation>
        <location evidence="5">Nucleus</location>
    </subcellularLocation>
</comment>
<dbReference type="InterPro" id="IPR004130">
    <property type="entry name" value="Gpn"/>
</dbReference>
<dbReference type="GeneID" id="16992859"/>
<keyword evidence="5" id="KW-0963">Cytoplasm</keyword>
<dbReference type="PANTHER" id="PTHR21231:SF8">
    <property type="entry name" value="GPN-LOOP GTPASE 1"/>
    <property type="match status" value="1"/>
</dbReference>
<gene>
    <name evidence="7" type="ORF">CYME_CME085C</name>
</gene>
<dbReference type="Gene3D" id="3.40.50.300">
    <property type="entry name" value="P-loop containing nucleotide triphosphate hydrolases"/>
    <property type="match status" value="1"/>
</dbReference>
<feature type="region of interest" description="Disordered" evidence="6">
    <location>
        <begin position="1"/>
        <end position="32"/>
    </location>
</feature>
<dbReference type="OMA" id="MIIVFNK"/>
<dbReference type="AlphaFoldDB" id="M1V4F4"/>
<sequence length="434" mass="48083">MIDAGSVDGASANDSAEVYPQPHAGLSDAGVGHSRVPGLERCTSPPGQTAKPINCLVVGMAGSGKSSLVSRLVSHANEKQWAWKAINLDPAVQTLSFPADLDIRDTVSYSRVMEEYRLGPNGAILTALNLFAAQFERVLDFIESACGPSRENATANESDQVLASSTAPRFIFFDTPGQIEAFTWSASGMIVTETLAAVAEYPTVLLYVVDIPRCVRNVLTFTSNMLYACSMLYRSRIPLLVLWNKCDCVSREEADRLGTWMHDFEAFDAALEAGNEASRTPGGGDYAVSFSRSLALALNEFYQQVPCVFVSATTGEGMDRLFESLEHARVEYERSEYLQQVRQRKRERTAAEERRLERERHRFRAAHRSTGDGDSNQAGASATTEATSRDRLRMRLQRAQRNGYHEHQDASPNEDESEMRRLAERFSRTGPRST</sequence>
<dbReference type="Pfam" id="PF03029">
    <property type="entry name" value="ATP_bind_1"/>
    <property type="match status" value="1"/>
</dbReference>
<dbReference type="InterPro" id="IPR030230">
    <property type="entry name" value="Gpn1/Npa3/XAB1"/>
</dbReference>